<dbReference type="SUPFAM" id="SSF103025">
    <property type="entry name" value="Folate-binding domain"/>
    <property type="match status" value="1"/>
</dbReference>
<evidence type="ECO:0000313" key="3">
    <source>
        <dbReference type="Proteomes" id="UP000316471"/>
    </source>
</evidence>
<dbReference type="EMBL" id="VLKP01000005">
    <property type="protein sequence ID" value="TWI11686.1"/>
    <property type="molecule type" value="Genomic_DNA"/>
</dbReference>
<dbReference type="InterPro" id="IPR045179">
    <property type="entry name" value="YgfZ/GcvT"/>
</dbReference>
<keyword evidence="3" id="KW-1185">Reference proteome</keyword>
<dbReference type="InterPro" id="IPR027266">
    <property type="entry name" value="TrmE/GcvT-like"/>
</dbReference>
<dbReference type="Gene3D" id="3.30.1360.120">
    <property type="entry name" value="Probable tRNA modification gtpase trme, domain 1"/>
    <property type="match status" value="1"/>
</dbReference>
<dbReference type="RefSeq" id="WP_199747150.1">
    <property type="nucleotide sequence ID" value="NZ_VLKP01000005.1"/>
</dbReference>
<evidence type="ECO:0008006" key="4">
    <source>
        <dbReference type="Google" id="ProtNLM"/>
    </source>
</evidence>
<proteinExistence type="predicted"/>
<dbReference type="NCBIfam" id="TIGR03317">
    <property type="entry name" value="ygfZ_signature"/>
    <property type="match status" value="1"/>
</dbReference>
<evidence type="ECO:0000313" key="2">
    <source>
        <dbReference type="EMBL" id="TWI11686.1"/>
    </source>
</evidence>
<accession>A0A562LVR3</accession>
<organism evidence="2 3">
    <name type="scientific">Aerolutibacter ruishenii</name>
    <dbReference type="NCBI Taxonomy" id="686800"/>
    <lineage>
        <taxon>Bacteria</taxon>
        <taxon>Pseudomonadati</taxon>
        <taxon>Pseudomonadota</taxon>
        <taxon>Gammaproteobacteria</taxon>
        <taxon>Lysobacterales</taxon>
        <taxon>Lysobacteraceae</taxon>
        <taxon>Aerolutibacter</taxon>
    </lineage>
</organism>
<dbReference type="Proteomes" id="UP000316471">
    <property type="component" value="Unassembled WGS sequence"/>
</dbReference>
<dbReference type="GO" id="GO:0016226">
    <property type="term" value="P:iron-sulfur cluster assembly"/>
    <property type="evidence" value="ECO:0007669"/>
    <property type="project" value="TreeGrafter"/>
</dbReference>
<dbReference type="InterPro" id="IPR017703">
    <property type="entry name" value="YgfZ/GCV_T_CS"/>
</dbReference>
<dbReference type="PANTHER" id="PTHR22602">
    <property type="entry name" value="TRANSFERASE CAF17, MITOCHONDRIAL-RELATED"/>
    <property type="match status" value="1"/>
</dbReference>
<gene>
    <name evidence="2" type="ORF">IP93_01593</name>
</gene>
<dbReference type="AlphaFoldDB" id="A0A562LVR3"/>
<name>A0A562LVR3_9GAMM</name>
<evidence type="ECO:0000256" key="1">
    <source>
        <dbReference type="ARBA" id="ARBA00022946"/>
    </source>
</evidence>
<keyword evidence="1" id="KW-0809">Transit peptide</keyword>
<dbReference type="PANTHER" id="PTHR22602:SF0">
    <property type="entry name" value="TRANSFERASE CAF17, MITOCHONDRIAL-RELATED"/>
    <property type="match status" value="1"/>
</dbReference>
<comment type="caution">
    <text evidence="2">The sequence shown here is derived from an EMBL/GenBank/DDBJ whole genome shotgun (WGS) entry which is preliminary data.</text>
</comment>
<reference evidence="2 3" key="1">
    <citation type="journal article" date="2015" name="Stand. Genomic Sci.">
        <title>Genomic Encyclopedia of Bacterial and Archaeal Type Strains, Phase III: the genomes of soil and plant-associated and newly described type strains.</title>
        <authorList>
            <person name="Whitman W.B."/>
            <person name="Woyke T."/>
            <person name="Klenk H.P."/>
            <person name="Zhou Y."/>
            <person name="Lilburn T.G."/>
            <person name="Beck B.J."/>
            <person name="De Vos P."/>
            <person name="Vandamme P."/>
            <person name="Eisen J.A."/>
            <person name="Garrity G."/>
            <person name="Hugenholtz P."/>
            <person name="Kyrpides N.C."/>
        </authorList>
    </citation>
    <scope>NUCLEOTIDE SEQUENCE [LARGE SCALE GENOMIC DNA]</scope>
    <source>
        <strain evidence="2 3">CGMCC 1.10136</strain>
    </source>
</reference>
<sequence length="316" mass="32987">MLSPEPMSDKSHAMPDGLFALPHHRLMALSGRDAVAFAQAQFMNDVTLLTDGQWQWNGWLTPKGRVVALFALLRVDAETLWLVLPDAEPGPLADALKRYVFRSKVAIAVRDDLHIAGRLGAPLVASGAVASLALPTSIGTGTPLSNAETAAGDVPALVELDMSGDGGPRALYVLARPLAPSPASEAAWAAADLRHGLPLLPAGQAEHWTPQQLSLERLKAFSVKKGCYPGQEIVARTHFLGKVKRGLMLVTSSVPFDAGAELLADVSPLGSVVSSMADDAGSVGLAVVPLERDAAAALTIAEAQVTEAPLLGGLAR</sequence>
<protein>
    <recommendedName>
        <fullName evidence="4">Aminomethyltransferase folate-binding domain-containing protein</fullName>
    </recommendedName>
</protein>